<name>A0A068YXB4_9GAMM</name>
<accession>A0A068YXB4</accession>
<dbReference type="RefSeq" id="WP_040263388.1">
    <property type="nucleotide sequence ID" value="NZ_CP050855.1"/>
</dbReference>
<dbReference type="InterPro" id="IPR025166">
    <property type="entry name" value="Integrase_DNA_bind_dom"/>
</dbReference>
<dbReference type="AlphaFoldDB" id="A0A068YXB4"/>
<dbReference type="InterPro" id="IPR011010">
    <property type="entry name" value="DNA_brk_join_enz"/>
</dbReference>
<evidence type="ECO:0000256" key="1">
    <source>
        <dbReference type="ARBA" id="ARBA00008857"/>
    </source>
</evidence>
<proteinExistence type="inferred from homology"/>
<dbReference type="InterPro" id="IPR013762">
    <property type="entry name" value="Integrase-like_cat_sf"/>
</dbReference>
<feature type="domain" description="Tyr recombinase" evidence="4">
    <location>
        <begin position="229"/>
        <end position="423"/>
    </location>
</feature>
<evidence type="ECO:0000259" key="4">
    <source>
        <dbReference type="PROSITE" id="PS51898"/>
    </source>
</evidence>
<keyword evidence="2" id="KW-0229">DNA integration</keyword>
<dbReference type="Gene3D" id="3.30.160.390">
    <property type="entry name" value="Integrase, DNA-binding domain"/>
    <property type="match status" value="1"/>
</dbReference>
<dbReference type="Pfam" id="PF00589">
    <property type="entry name" value="Phage_integrase"/>
    <property type="match status" value="1"/>
</dbReference>
<reference evidence="5 6" key="1">
    <citation type="journal article" date="2014" name="Genome Announc.">
        <title>Whole-Genome Sequence of Serratia symbiotica Strain CWBI-2.3T, a Free-Living Symbiont of the Black Bean Aphid Aphis fabae.</title>
        <authorList>
            <person name="Foray V."/>
            <person name="Grigorescu A.S."/>
            <person name="Sabri A."/>
            <person name="Haubruge E."/>
            <person name="Lognay G."/>
            <person name="Francis F."/>
            <person name="Fauconnier M.L."/>
            <person name="Hance T."/>
            <person name="Thonart P."/>
        </authorList>
    </citation>
    <scope>NUCLEOTIDE SEQUENCE [LARGE SCALE GENOMIC DNA]</scope>
    <source>
        <strain evidence="5">CWBI-2.3</strain>
    </source>
</reference>
<dbReference type="InterPro" id="IPR050808">
    <property type="entry name" value="Phage_Integrase"/>
</dbReference>
<evidence type="ECO:0000313" key="6">
    <source>
        <dbReference type="Proteomes" id="UP000042738"/>
    </source>
</evidence>
<dbReference type="GO" id="GO:0006310">
    <property type="term" value="P:DNA recombination"/>
    <property type="evidence" value="ECO:0007669"/>
    <property type="project" value="UniProtKB-KW"/>
</dbReference>
<sequence>MATFKFTKAKLHDLPPAPHGKQVEYHDSQVKGLRIRVGSSGLKVFCVVRKVKGKFFRTALGRFPEITVDQARTAALETLGGIGLTGRNPNTVKRENDAADVILRDAMELYIKTRGHRLKENTANQYRRLLNNFSGDWLGQPLANISRDSVFNRHKAITDGTAWFGEDRSTLRSGVGCGSKAQADLWGRALRAILNFAHDHYRNEMGLKLLPEPPTVVLSTKRQWHGLARKNTRIRNHELGRWLNAVETVRTESLEWRDDHAVSVCDALDMALFTGLRRGEVFGLEWDRVNLEGGYFWIDKTKNGDPLELPITSTLQVIFERRLKFRVDNNPYVFPAARGGLITDPRKVITKIISKTISDKDREQKEFNFTCHDARRTFATLAELSGVGTYILKRLMNHRSGRTSDTTQGYISLPVEELIEPAGRIESKILHEAGIRRNFAGAKNLLKTLSEDEKESLLNELLKGKE</sequence>
<dbReference type="GeneID" id="93735410"/>
<dbReference type="GO" id="GO:0003677">
    <property type="term" value="F:DNA binding"/>
    <property type="evidence" value="ECO:0007669"/>
    <property type="project" value="InterPro"/>
</dbReference>
<dbReference type="InterPro" id="IPR002104">
    <property type="entry name" value="Integrase_catalytic"/>
</dbReference>
<dbReference type="GO" id="GO:0015074">
    <property type="term" value="P:DNA integration"/>
    <property type="evidence" value="ECO:0007669"/>
    <property type="project" value="UniProtKB-KW"/>
</dbReference>
<comment type="similarity">
    <text evidence="1">Belongs to the 'phage' integrase family.</text>
</comment>
<dbReference type="SUPFAM" id="SSF56349">
    <property type="entry name" value="DNA breaking-rejoining enzymes"/>
    <property type="match status" value="1"/>
</dbReference>
<organism evidence="5 6">
    <name type="scientific">Serratia symbiotica</name>
    <dbReference type="NCBI Taxonomy" id="138074"/>
    <lineage>
        <taxon>Bacteria</taxon>
        <taxon>Pseudomonadati</taxon>
        <taxon>Pseudomonadota</taxon>
        <taxon>Gammaproteobacteria</taxon>
        <taxon>Enterobacterales</taxon>
        <taxon>Yersiniaceae</taxon>
        <taxon>Serratia</taxon>
    </lineage>
</organism>
<evidence type="ECO:0000256" key="3">
    <source>
        <dbReference type="ARBA" id="ARBA00023172"/>
    </source>
</evidence>
<keyword evidence="3" id="KW-0233">DNA recombination</keyword>
<dbReference type="Pfam" id="PF13356">
    <property type="entry name" value="Arm-DNA-bind_3"/>
    <property type="match status" value="1"/>
</dbReference>
<dbReference type="Proteomes" id="UP000042738">
    <property type="component" value="Chromosome"/>
</dbReference>
<protein>
    <submittedName>
        <fullName evidence="5">Site-specific integrase</fullName>
    </submittedName>
</protein>
<dbReference type="PROSITE" id="PS51898">
    <property type="entry name" value="TYR_RECOMBINASE"/>
    <property type="match status" value="1"/>
</dbReference>
<dbReference type="Gene3D" id="1.10.443.10">
    <property type="entry name" value="Intergrase catalytic core"/>
    <property type="match status" value="1"/>
</dbReference>
<dbReference type="EMBL" id="CP050855">
    <property type="protein sequence ID" value="QLH62049.1"/>
    <property type="molecule type" value="Genomic_DNA"/>
</dbReference>
<evidence type="ECO:0000313" key="5">
    <source>
        <dbReference type="EMBL" id="QLH62049.1"/>
    </source>
</evidence>
<dbReference type="PANTHER" id="PTHR30629:SF2">
    <property type="entry name" value="PROPHAGE INTEGRASE INTS-RELATED"/>
    <property type="match status" value="1"/>
</dbReference>
<evidence type="ECO:0000256" key="2">
    <source>
        <dbReference type="ARBA" id="ARBA00022908"/>
    </source>
</evidence>
<dbReference type="CDD" id="cd00796">
    <property type="entry name" value="INT_Rci_Hp1_C"/>
    <property type="match status" value="1"/>
</dbReference>
<dbReference type="STRING" id="138074.SYMBAF_100350"/>
<dbReference type="PANTHER" id="PTHR30629">
    <property type="entry name" value="PROPHAGE INTEGRASE"/>
    <property type="match status" value="1"/>
</dbReference>
<dbReference type="InterPro" id="IPR038488">
    <property type="entry name" value="Integrase_DNA-bd_sf"/>
</dbReference>
<gene>
    <name evidence="5" type="ORF">SYMBAF_02590</name>
</gene>